<proteinExistence type="inferred from homology"/>
<evidence type="ECO:0000256" key="3">
    <source>
        <dbReference type="ARBA" id="ARBA00022763"/>
    </source>
</evidence>
<dbReference type="AlphaFoldDB" id="A0A6P7GVQ9"/>
<dbReference type="GO" id="GO:0003677">
    <property type="term" value="F:DNA binding"/>
    <property type="evidence" value="ECO:0007669"/>
    <property type="project" value="UniProtKB-KW"/>
</dbReference>
<dbReference type="GO" id="GO:0071821">
    <property type="term" value="C:FANCM-MHF complex"/>
    <property type="evidence" value="ECO:0007669"/>
    <property type="project" value="InterPro"/>
</dbReference>
<evidence type="ECO:0000256" key="2">
    <source>
        <dbReference type="ARBA" id="ARBA00016400"/>
    </source>
</evidence>
<gene>
    <name evidence="6" type="primary">LOC114342864</name>
</gene>
<reference evidence="6" key="1">
    <citation type="submission" date="2025-08" db="UniProtKB">
        <authorList>
            <consortium name="RefSeq"/>
        </authorList>
    </citation>
    <scope>IDENTIFICATION</scope>
    <source>
        <tissue evidence="6">Whole insect</tissue>
    </source>
</reference>
<dbReference type="InterPro" id="IPR029003">
    <property type="entry name" value="CENP-S/Mhf1"/>
</dbReference>
<dbReference type="GO" id="GO:0006281">
    <property type="term" value="P:DNA repair"/>
    <property type="evidence" value="ECO:0007669"/>
    <property type="project" value="UniProtKB-KW"/>
</dbReference>
<dbReference type="GO" id="GO:0000712">
    <property type="term" value="P:resolution of meiotic recombination intermediates"/>
    <property type="evidence" value="ECO:0007669"/>
    <property type="project" value="TreeGrafter"/>
</dbReference>
<keyword evidence="3" id="KW-0227">DNA damage</keyword>
<keyword evidence="4" id="KW-0238">DNA-binding</keyword>
<sequence>MSTEQVYFKKTRQTVYNTTKEMVHKIALQYEMEFDNNSIDLISELVYKKIQMFGSDLDAFQKHAKRSTITADDVKLLVRNNKSLLNIVESKLQVLNSLKKGEESTSTTKRKRK</sequence>
<evidence type="ECO:0000256" key="5">
    <source>
        <dbReference type="ARBA" id="ARBA00023204"/>
    </source>
</evidence>
<accession>A0A6P7GVQ9</accession>
<dbReference type="RefSeq" id="XP_028149468.1">
    <property type="nucleotide sequence ID" value="XM_028293667.1"/>
</dbReference>
<dbReference type="OrthoDB" id="1872155at2759"/>
<name>A0A6P7GVQ9_DIAVI</name>
<evidence type="ECO:0000313" key="6">
    <source>
        <dbReference type="RefSeq" id="XP_028149468.1"/>
    </source>
</evidence>
<keyword evidence="5" id="KW-0234">DNA repair</keyword>
<dbReference type="Pfam" id="PF15630">
    <property type="entry name" value="CENP-S"/>
    <property type="match status" value="1"/>
</dbReference>
<dbReference type="GO" id="GO:0031297">
    <property type="term" value="P:replication fork processing"/>
    <property type="evidence" value="ECO:0007669"/>
    <property type="project" value="TreeGrafter"/>
</dbReference>
<organism evidence="6">
    <name type="scientific">Diabrotica virgifera virgifera</name>
    <name type="common">western corn rootworm</name>
    <dbReference type="NCBI Taxonomy" id="50390"/>
    <lineage>
        <taxon>Eukaryota</taxon>
        <taxon>Metazoa</taxon>
        <taxon>Ecdysozoa</taxon>
        <taxon>Arthropoda</taxon>
        <taxon>Hexapoda</taxon>
        <taxon>Insecta</taxon>
        <taxon>Pterygota</taxon>
        <taxon>Neoptera</taxon>
        <taxon>Endopterygota</taxon>
        <taxon>Coleoptera</taxon>
        <taxon>Polyphaga</taxon>
        <taxon>Cucujiformia</taxon>
        <taxon>Chrysomeloidea</taxon>
        <taxon>Chrysomelidae</taxon>
        <taxon>Galerucinae</taxon>
        <taxon>Diabroticina</taxon>
        <taxon>Diabroticites</taxon>
        <taxon>Diabrotica</taxon>
    </lineage>
</organism>
<dbReference type="GO" id="GO:0046982">
    <property type="term" value="F:protein heterodimerization activity"/>
    <property type="evidence" value="ECO:0007669"/>
    <property type="project" value="InterPro"/>
</dbReference>
<dbReference type="PANTHER" id="PTHR22980">
    <property type="entry name" value="CORTISTATIN"/>
    <property type="match status" value="1"/>
</dbReference>
<dbReference type="SUPFAM" id="SSF47113">
    <property type="entry name" value="Histone-fold"/>
    <property type="match status" value="1"/>
</dbReference>
<evidence type="ECO:0000256" key="4">
    <source>
        <dbReference type="ARBA" id="ARBA00023125"/>
    </source>
</evidence>
<dbReference type="InterPro" id="IPR009072">
    <property type="entry name" value="Histone-fold"/>
</dbReference>
<dbReference type="CDD" id="cd22919">
    <property type="entry name" value="HFD_CENP-S"/>
    <property type="match status" value="1"/>
</dbReference>
<comment type="similarity">
    <text evidence="1">Belongs to the TAF9 family. CENP-S/MHF1 subfamily.</text>
</comment>
<dbReference type="Gene3D" id="1.10.20.10">
    <property type="entry name" value="Histone, subunit A"/>
    <property type="match status" value="1"/>
</dbReference>
<protein>
    <recommendedName>
        <fullName evidence="2">Centromere protein S</fullName>
    </recommendedName>
</protein>
<dbReference type="PANTHER" id="PTHR22980:SF0">
    <property type="entry name" value="CENTROMERE PROTEIN S"/>
    <property type="match status" value="1"/>
</dbReference>
<dbReference type="GO" id="GO:0003682">
    <property type="term" value="F:chromatin binding"/>
    <property type="evidence" value="ECO:0007669"/>
    <property type="project" value="TreeGrafter"/>
</dbReference>
<dbReference type="InParanoid" id="A0A6P7GVQ9"/>
<evidence type="ECO:0000256" key="1">
    <source>
        <dbReference type="ARBA" id="ARBA00006612"/>
    </source>
</evidence>